<dbReference type="OrthoDB" id="9812295at2"/>
<dbReference type="GO" id="GO:0005829">
    <property type="term" value="C:cytosol"/>
    <property type="evidence" value="ECO:0007669"/>
    <property type="project" value="TreeGrafter"/>
</dbReference>
<dbReference type="Pfam" id="PF03358">
    <property type="entry name" value="FMN_red"/>
    <property type="match status" value="1"/>
</dbReference>
<dbReference type="Proteomes" id="UP000183315">
    <property type="component" value="Unassembled WGS sequence"/>
</dbReference>
<dbReference type="RefSeq" id="WP_042214132.1">
    <property type="nucleotide sequence ID" value="NZ_BBLU01000005.1"/>
</dbReference>
<dbReference type="PANTHER" id="PTHR30543">
    <property type="entry name" value="CHROMATE REDUCTASE"/>
    <property type="match status" value="1"/>
</dbReference>
<name>A0A1H6XCY5_9MICO</name>
<organism evidence="2 3">
    <name type="scientific">Demequina mangrovi</name>
    <dbReference type="NCBI Taxonomy" id="1043493"/>
    <lineage>
        <taxon>Bacteria</taxon>
        <taxon>Bacillati</taxon>
        <taxon>Actinomycetota</taxon>
        <taxon>Actinomycetes</taxon>
        <taxon>Micrococcales</taxon>
        <taxon>Demequinaceae</taxon>
        <taxon>Demequina</taxon>
    </lineage>
</organism>
<dbReference type="GO" id="GO:0010181">
    <property type="term" value="F:FMN binding"/>
    <property type="evidence" value="ECO:0007669"/>
    <property type="project" value="TreeGrafter"/>
</dbReference>
<dbReference type="Gene3D" id="3.40.50.360">
    <property type="match status" value="1"/>
</dbReference>
<dbReference type="InterPro" id="IPR050712">
    <property type="entry name" value="NAD(P)H-dep_reductase"/>
</dbReference>
<evidence type="ECO:0000259" key="1">
    <source>
        <dbReference type="Pfam" id="PF03358"/>
    </source>
</evidence>
<proteinExistence type="predicted"/>
<accession>A0A1H6XCY5</accession>
<dbReference type="SUPFAM" id="SSF52218">
    <property type="entry name" value="Flavoproteins"/>
    <property type="match status" value="1"/>
</dbReference>
<evidence type="ECO:0000313" key="2">
    <source>
        <dbReference type="EMBL" id="SEJ25344.1"/>
    </source>
</evidence>
<dbReference type="STRING" id="1043493.SAMN05421637_1336"/>
<feature type="domain" description="NADPH-dependent FMN reductase-like" evidence="1">
    <location>
        <begin position="3"/>
        <end position="146"/>
    </location>
</feature>
<dbReference type="EMBL" id="FNZI01000002">
    <property type="protein sequence ID" value="SEJ25344.1"/>
    <property type="molecule type" value="Genomic_DNA"/>
</dbReference>
<dbReference type="InterPro" id="IPR005025">
    <property type="entry name" value="FMN_Rdtase-like_dom"/>
</dbReference>
<dbReference type="AlphaFoldDB" id="A0A1H6XCY5"/>
<dbReference type="GO" id="GO:0016491">
    <property type="term" value="F:oxidoreductase activity"/>
    <property type="evidence" value="ECO:0007669"/>
    <property type="project" value="InterPro"/>
</dbReference>
<dbReference type="InterPro" id="IPR029039">
    <property type="entry name" value="Flavoprotein-like_sf"/>
</dbReference>
<dbReference type="eggNOG" id="COG0431">
    <property type="taxonomic scope" value="Bacteria"/>
</dbReference>
<gene>
    <name evidence="2" type="ORF">SAMN05421637_1336</name>
</gene>
<reference evidence="3" key="1">
    <citation type="submission" date="2016-10" db="EMBL/GenBank/DDBJ databases">
        <authorList>
            <person name="Varghese N."/>
        </authorList>
    </citation>
    <scope>NUCLEOTIDE SEQUENCE [LARGE SCALE GENOMIC DNA]</scope>
    <source>
        <strain evidence="3">DSM 24868</strain>
    </source>
</reference>
<evidence type="ECO:0000313" key="3">
    <source>
        <dbReference type="Proteomes" id="UP000183315"/>
    </source>
</evidence>
<protein>
    <submittedName>
        <fullName evidence="2">Chromate reductase</fullName>
    </submittedName>
</protein>
<keyword evidence="3" id="KW-1185">Reference proteome</keyword>
<dbReference type="PANTHER" id="PTHR30543:SF21">
    <property type="entry name" value="NAD(P)H-DEPENDENT FMN REDUCTASE LOT6"/>
    <property type="match status" value="1"/>
</dbReference>
<sequence length="184" mass="19391">MTRIGYIVGSLSSTSINRQLGRALETLAPEGIELVELDFSALTLYTPDHDADYPVAAREWKAAIEGVDGVIILTPEYSRSLPGVLKNALDWAARPWGTNSFNGKPVAIAGSSVGAIGTAAAQQHLRAILGHFNAPTLGQPEVFLTHSNVFAADGSLLETARPVLETFLAAAIAHVEKHAPVAVA</sequence>